<dbReference type="PANTHER" id="PTHR40703:SF1">
    <property type="entry name" value="TRNA (PSEUDOURIDINE(54)-N(1))-METHYLTRANSFERASE"/>
    <property type="match status" value="1"/>
</dbReference>
<evidence type="ECO:0000256" key="4">
    <source>
        <dbReference type="ARBA" id="ARBA00022691"/>
    </source>
</evidence>
<dbReference type="EMBL" id="LNJB01000046">
    <property type="protein sequence ID" value="KYC52355.1"/>
    <property type="molecule type" value="Genomic_DNA"/>
</dbReference>
<dbReference type="Gene3D" id="3.40.1280.10">
    <property type="match status" value="1"/>
</dbReference>
<evidence type="ECO:0000256" key="5">
    <source>
        <dbReference type="ARBA" id="ARBA00022694"/>
    </source>
</evidence>
<comment type="catalytic activity">
    <reaction evidence="6">
        <text>pseudouridine(54) in tRNA + S-adenosyl-L-methionine = N(1)-methylpseudouridine(54) in tRNA + S-adenosyl-L-homocysteine + H(+)</text>
        <dbReference type="Rhea" id="RHEA:55292"/>
        <dbReference type="Rhea" id="RHEA-COMP:14140"/>
        <dbReference type="Rhea" id="RHEA-COMP:14141"/>
        <dbReference type="ChEBI" id="CHEBI:15378"/>
        <dbReference type="ChEBI" id="CHEBI:57856"/>
        <dbReference type="ChEBI" id="CHEBI:59789"/>
        <dbReference type="ChEBI" id="CHEBI:65314"/>
        <dbReference type="ChEBI" id="CHEBI:74890"/>
        <dbReference type="EC" id="2.1.1.257"/>
    </reaction>
</comment>
<accession>A0A150J5F7</accession>
<dbReference type="Pfam" id="PF04013">
    <property type="entry name" value="Methyltrn_RNA_2"/>
    <property type="match status" value="1"/>
</dbReference>
<dbReference type="InterPro" id="IPR029026">
    <property type="entry name" value="tRNA_m1G_MTases_N"/>
</dbReference>
<dbReference type="NCBIfam" id="NF002560">
    <property type="entry name" value="PRK02135.1"/>
    <property type="match status" value="1"/>
</dbReference>
<dbReference type="AlphaFoldDB" id="A0A150J5F7"/>
<dbReference type="GO" id="GO:0030488">
    <property type="term" value="P:tRNA methylation"/>
    <property type="evidence" value="ECO:0007669"/>
    <property type="project" value="UniProtKB-UniRule"/>
</dbReference>
<comment type="similarity">
    <text evidence="6">Belongs to the methyltransferase superfamily. TrmY family.</text>
</comment>
<keyword evidence="2 6" id="KW-0489">Methyltransferase</keyword>
<comment type="caution">
    <text evidence="7">The sequence shown here is derived from an EMBL/GenBank/DDBJ whole genome shotgun (WGS) entry which is preliminary data.</text>
</comment>
<keyword evidence="3 6" id="KW-0808">Transferase</keyword>
<dbReference type="CDD" id="cd18087">
    <property type="entry name" value="TrmY-like"/>
    <property type="match status" value="1"/>
</dbReference>
<comment type="subcellular location">
    <subcellularLocation>
        <location evidence="6">Cytoplasm</location>
    </subcellularLocation>
</comment>
<dbReference type="EC" id="2.1.1.257" evidence="6"/>
<dbReference type="HAMAP" id="MF_00587">
    <property type="entry name" value="tRNA_methyltr_TrmY"/>
    <property type="match status" value="1"/>
</dbReference>
<comment type="function">
    <text evidence="6">Specifically catalyzes the N1-methylation of pseudouridine at position 54 (Psi54) in tRNAs.</text>
</comment>
<dbReference type="InterPro" id="IPR007158">
    <property type="entry name" value="TrmY"/>
</dbReference>
<evidence type="ECO:0000313" key="7">
    <source>
        <dbReference type="EMBL" id="KYC52355.1"/>
    </source>
</evidence>
<evidence type="ECO:0000313" key="8">
    <source>
        <dbReference type="Proteomes" id="UP000092420"/>
    </source>
</evidence>
<dbReference type="GO" id="GO:0008757">
    <property type="term" value="F:S-adenosylmethionine-dependent methyltransferase activity"/>
    <property type="evidence" value="ECO:0007669"/>
    <property type="project" value="UniProtKB-UniRule"/>
</dbReference>
<feature type="binding site" evidence="6">
    <location>
        <position position="180"/>
    </location>
    <ligand>
        <name>S-adenosyl-L-methionine</name>
        <dbReference type="ChEBI" id="CHEBI:59789"/>
    </ligand>
</feature>
<accession>A0A150JFI0</accession>
<evidence type="ECO:0000256" key="3">
    <source>
        <dbReference type="ARBA" id="ARBA00022679"/>
    </source>
</evidence>
<keyword evidence="1 6" id="KW-0963">Cytoplasm</keyword>
<sequence>MKKIFILKASKAKTSKDFLLNDMPGDGGRMDIVARCVNSSFFLSHGLRNDTEFIVTFEGEPNPPVTLRFKGDRLKYMGPDERCIGGLIKKALENVTEEEKESTPGIFVSKKGFSDILKEADSDIVYLHEDGEDIQTQTFSSDKVYFVLGDHLGLSEEDESLLENAKRISISPMVLHADHCIIIVHNVLDRKNL</sequence>
<feature type="binding site" evidence="6">
    <location>
        <position position="127"/>
    </location>
    <ligand>
        <name>S-adenosyl-L-methionine</name>
        <dbReference type="ChEBI" id="CHEBI:59789"/>
    </ligand>
</feature>
<name>A0A150J5F7_9EURY</name>
<evidence type="ECO:0000256" key="1">
    <source>
        <dbReference type="ARBA" id="ARBA00022490"/>
    </source>
</evidence>
<gene>
    <name evidence="6 7" type="primary">trmY</name>
    <name evidence="7" type="ORF">AN188_01586</name>
</gene>
<dbReference type="InterPro" id="IPR029028">
    <property type="entry name" value="Alpha/beta_knot_MTases"/>
</dbReference>
<reference evidence="7 8" key="1">
    <citation type="journal article" date="2016" name="ISME J.">
        <title>Chasing the elusive Euryarchaeota class WSA2: genomes reveal a uniquely fastidious methyl-reducing methanogen.</title>
        <authorList>
            <person name="Nobu M.K."/>
            <person name="Narihiro T."/>
            <person name="Kuroda K."/>
            <person name="Mei R."/>
            <person name="Liu W.T."/>
        </authorList>
    </citation>
    <scope>NUCLEOTIDE SEQUENCE [LARGE SCALE GENOMIC DNA]</scope>
    <source>
        <strain evidence="7">ADurb1013_Bin02101</strain>
    </source>
</reference>
<dbReference type="Proteomes" id="UP000092420">
    <property type="component" value="Unassembled WGS sequence"/>
</dbReference>
<keyword evidence="4 6" id="KW-0949">S-adenosyl-L-methionine</keyword>
<dbReference type="PANTHER" id="PTHR40703">
    <property type="entry name" value="TRNA (PSEUDOURIDINE(54)-N(1))-METHYLTRANSFERASE"/>
    <property type="match status" value="1"/>
</dbReference>
<comment type="caution">
    <text evidence="6">Lacks conserved residue(s) required for the propagation of feature annotation.</text>
</comment>
<comment type="subunit">
    <text evidence="6">Homodimer.</text>
</comment>
<dbReference type="GO" id="GO:0005737">
    <property type="term" value="C:cytoplasm"/>
    <property type="evidence" value="ECO:0007669"/>
    <property type="project" value="UniProtKB-SubCell"/>
</dbReference>
<dbReference type="GO" id="GO:0008175">
    <property type="term" value="F:tRNA methyltransferase activity"/>
    <property type="evidence" value="ECO:0007669"/>
    <property type="project" value="UniProtKB-UniRule"/>
</dbReference>
<feature type="binding site" evidence="6">
    <location>
        <position position="149"/>
    </location>
    <ligand>
        <name>S-adenosyl-L-methionine</name>
        <dbReference type="ChEBI" id="CHEBI:59789"/>
    </ligand>
</feature>
<organism evidence="7 8">
    <name type="scientific">Candidatus Methanofastidiosum methylothiophilum</name>
    <dbReference type="NCBI Taxonomy" id="1705564"/>
    <lineage>
        <taxon>Archaea</taxon>
        <taxon>Methanobacteriati</taxon>
        <taxon>Methanobacteriota</taxon>
        <taxon>Stenosarchaea group</taxon>
        <taxon>Candidatus Methanofastidiosia</taxon>
        <taxon>Candidatus Methanofastidiosales</taxon>
        <taxon>Candidatus Methanofastidiosaceae</taxon>
        <taxon>Candidatus Methanofastidiosum</taxon>
    </lineage>
</organism>
<protein>
    <recommendedName>
        <fullName evidence="6">tRNA (pseudouridine(54)-N(1))-methyltransferase</fullName>
        <ecNumber evidence="6">2.1.1.257</ecNumber>
    </recommendedName>
</protein>
<proteinExistence type="inferred from homology"/>
<evidence type="ECO:0000256" key="2">
    <source>
        <dbReference type="ARBA" id="ARBA00022603"/>
    </source>
</evidence>
<keyword evidence="5 6" id="KW-0819">tRNA processing</keyword>
<dbReference type="SUPFAM" id="SSF75217">
    <property type="entry name" value="alpha/beta knot"/>
    <property type="match status" value="1"/>
</dbReference>
<evidence type="ECO:0000256" key="6">
    <source>
        <dbReference type="HAMAP-Rule" id="MF_00587"/>
    </source>
</evidence>